<accession>A0A8S1JTF5</accession>
<comment type="caution">
    <text evidence="1">The sequence shown here is derived from an EMBL/GenBank/DDBJ whole genome shotgun (WGS) entry which is preliminary data.</text>
</comment>
<organism evidence="1 2">
    <name type="scientific">Paramecium primaurelia</name>
    <dbReference type="NCBI Taxonomy" id="5886"/>
    <lineage>
        <taxon>Eukaryota</taxon>
        <taxon>Sar</taxon>
        <taxon>Alveolata</taxon>
        <taxon>Ciliophora</taxon>
        <taxon>Intramacronucleata</taxon>
        <taxon>Oligohymenophorea</taxon>
        <taxon>Peniculida</taxon>
        <taxon>Parameciidae</taxon>
        <taxon>Paramecium</taxon>
    </lineage>
</organism>
<proteinExistence type="predicted"/>
<gene>
    <name evidence="1" type="ORF">PPRIM_AZ9-3.1.T0100110</name>
</gene>
<evidence type="ECO:0000313" key="1">
    <source>
        <dbReference type="EMBL" id="CAD8045954.1"/>
    </source>
</evidence>
<reference evidence="1" key="1">
    <citation type="submission" date="2021-01" db="EMBL/GenBank/DDBJ databases">
        <authorList>
            <consortium name="Genoscope - CEA"/>
            <person name="William W."/>
        </authorList>
    </citation>
    <scope>NUCLEOTIDE SEQUENCE</scope>
</reference>
<sequence>MSLVYMLKLTSPILYSEQLSLNESHSDEKSIINTLLTIEGFNLSQQLNLFFNNSIIYPLQIYNQALTSALNNNTLQQTLNLAFIVYSNFTLLKNLANQVFNLSKVNIISYTKNFSYLITCE</sequence>
<keyword evidence="2" id="KW-1185">Reference proteome</keyword>
<dbReference type="Proteomes" id="UP000688137">
    <property type="component" value="Unassembled WGS sequence"/>
</dbReference>
<protein>
    <submittedName>
        <fullName evidence="1">Uncharacterized protein</fullName>
    </submittedName>
</protein>
<evidence type="ECO:0000313" key="2">
    <source>
        <dbReference type="Proteomes" id="UP000688137"/>
    </source>
</evidence>
<dbReference type="EMBL" id="CAJJDM010000007">
    <property type="protein sequence ID" value="CAD8045954.1"/>
    <property type="molecule type" value="Genomic_DNA"/>
</dbReference>
<dbReference type="AlphaFoldDB" id="A0A8S1JTF5"/>
<name>A0A8S1JTF5_PARPR</name>